<reference evidence="1" key="1">
    <citation type="journal article" date="2020" name="Nature">
        <title>Giant virus diversity and host interactions through global metagenomics.</title>
        <authorList>
            <person name="Schulz F."/>
            <person name="Roux S."/>
            <person name="Paez-Espino D."/>
            <person name="Jungbluth S."/>
            <person name="Walsh D.A."/>
            <person name="Denef V.J."/>
            <person name="McMahon K.D."/>
            <person name="Konstantinidis K.T."/>
            <person name="Eloe-Fadrosh E.A."/>
            <person name="Kyrpides N.C."/>
            <person name="Woyke T."/>
        </authorList>
    </citation>
    <scope>NUCLEOTIDE SEQUENCE</scope>
    <source>
        <strain evidence="1">GVMAG-M-3300023184-190</strain>
    </source>
</reference>
<evidence type="ECO:0008006" key="2">
    <source>
        <dbReference type="Google" id="ProtNLM"/>
    </source>
</evidence>
<dbReference type="GO" id="GO:0008168">
    <property type="term" value="F:methyltransferase activity"/>
    <property type="evidence" value="ECO:0007669"/>
    <property type="project" value="InterPro"/>
</dbReference>
<dbReference type="GO" id="GO:0032259">
    <property type="term" value="P:methylation"/>
    <property type="evidence" value="ECO:0007669"/>
    <property type="project" value="InterPro"/>
</dbReference>
<accession>A0A6C0I327</accession>
<protein>
    <recommendedName>
        <fullName evidence="2">Methyltransferase small domain-containing protein</fullName>
    </recommendedName>
</protein>
<dbReference type="InterPro" id="IPR002052">
    <property type="entry name" value="DNA_methylase_N6_adenine_CS"/>
</dbReference>
<proteinExistence type="predicted"/>
<dbReference type="InterPro" id="IPR029063">
    <property type="entry name" value="SAM-dependent_MTases_sf"/>
</dbReference>
<dbReference type="SUPFAM" id="SSF53335">
    <property type="entry name" value="S-adenosyl-L-methionine-dependent methyltransferases"/>
    <property type="match status" value="1"/>
</dbReference>
<name>A0A6C0I327_9ZZZZ</name>
<evidence type="ECO:0000313" key="1">
    <source>
        <dbReference type="EMBL" id="QHT87408.1"/>
    </source>
</evidence>
<dbReference type="Gene3D" id="3.40.50.150">
    <property type="entry name" value="Vaccinia Virus protein VP39"/>
    <property type="match status" value="1"/>
</dbReference>
<dbReference type="PROSITE" id="PS00092">
    <property type="entry name" value="N6_MTASE"/>
    <property type="match status" value="1"/>
</dbReference>
<dbReference type="EMBL" id="MN740088">
    <property type="protein sequence ID" value="QHT87408.1"/>
    <property type="molecule type" value="Genomic_DNA"/>
</dbReference>
<organism evidence="1">
    <name type="scientific">viral metagenome</name>
    <dbReference type="NCBI Taxonomy" id="1070528"/>
    <lineage>
        <taxon>unclassified sequences</taxon>
        <taxon>metagenomes</taxon>
        <taxon>organismal metagenomes</taxon>
    </lineage>
</organism>
<sequence length="342" mass="39432">MTKTRMNKLRKNKTLKNKPQNITNFKFSDNLEELFISSCIKCKHPNKIYINNPVLMSDPKLIDKIYSQPRKTEFDGVSAILDNKKYPKIFGSNIDTIFFCHVIKKNKNKLKNVETFFELGVGGGFISKYILSKFNIKKAFLNDIEKQVIDYATTDLDLPKISNSKIKTTTITSPFNCNIVEKNGITFFQGDGINVLQHLIKPRVDLLVCNPPYIPSSKNENDLDINSPNFWEGTRLLRYLLKNFSTFATKLLMIVSSLSLVNKFVIDELSKVRFQILENHTVPIKVYSNGQNILDNKHVMDLLTTNNKQISINNNTFNVGIVNDSNDDWKYKHTIYFVYIYA</sequence>
<dbReference type="AlphaFoldDB" id="A0A6C0I327"/>
<dbReference type="GO" id="GO:0003676">
    <property type="term" value="F:nucleic acid binding"/>
    <property type="evidence" value="ECO:0007669"/>
    <property type="project" value="InterPro"/>
</dbReference>